<dbReference type="GO" id="GO:0005829">
    <property type="term" value="C:cytosol"/>
    <property type="evidence" value="ECO:0007669"/>
    <property type="project" value="TreeGrafter"/>
</dbReference>
<dbReference type="AlphaFoldDB" id="A0A8T2QXZ9"/>
<dbReference type="InterPro" id="IPR035979">
    <property type="entry name" value="RBD_domain_sf"/>
</dbReference>
<dbReference type="FunFam" id="3.10.450.50:FF:000003">
    <property type="entry name" value="Nuclear transport factor 2 family protein"/>
    <property type="match status" value="1"/>
</dbReference>
<dbReference type="GO" id="GO:0003729">
    <property type="term" value="F:mRNA binding"/>
    <property type="evidence" value="ECO:0007669"/>
    <property type="project" value="TreeGrafter"/>
</dbReference>
<dbReference type="GO" id="GO:1990904">
    <property type="term" value="C:ribonucleoprotein complex"/>
    <property type="evidence" value="ECO:0007669"/>
    <property type="project" value="TreeGrafter"/>
</dbReference>
<dbReference type="Pfam" id="PF02136">
    <property type="entry name" value="NTF2"/>
    <property type="match status" value="1"/>
</dbReference>
<dbReference type="Gene3D" id="3.10.450.50">
    <property type="match status" value="1"/>
</dbReference>
<keyword evidence="1 2" id="KW-0694">RNA-binding</keyword>
<evidence type="ECO:0000313" key="6">
    <source>
        <dbReference type="EMBL" id="KAH7288500.1"/>
    </source>
</evidence>
<dbReference type="SUPFAM" id="SSF54928">
    <property type="entry name" value="RNA-binding domain, RBD"/>
    <property type="match status" value="1"/>
</dbReference>
<feature type="domain" description="RRM" evidence="4">
    <location>
        <begin position="309"/>
        <end position="385"/>
    </location>
</feature>
<dbReference type="PANTHER" id="PTHR10693:SF20">
    <property type="entry name" value="AT27578P"/>
    <property type="match status" value="1"/>
</dbReference>
<evidence type="ECO:0008006" key="8">
    <source>
        <dbReference type="Google" id="ProtNLM"/>
    </source>
</evidence>
<feature type="domain" description="NTF2" evidence="5">
    <location>
        <begin position="12"/>
        <end position="126"/>
    </location>
</feature>
<dbReference type="InterPro" id="IPR032710">
    <property type="entry name" value="NTF2-like_dom_sf"/>
</dbReference>
<evidence type="ECO:0000313" key="7">
    <source>
        <dbReference type="Proteomes" id="UP000825935"/>
    </source>
</evidence>
<evidence type="ECO:0000256" key="2">
    <source>
        <dbReference type="PROSITE-ProRule" id="PRU00176"/>
    </source>
</evidence>
<name>A0A8T2QXZ9_CERRI</name>
<evidence type="ECO:0000256" key="1">
    <source>
        <dbReference type="ARBA" id="ARBA00022884"/>
    </source>
</evidence>
<accession>A0A8T2QXZ9</accession>
<dbReference type="SMART" id="SM00360">
    <property type="entry name" value="RRM"/>
    <property type="match status" value="1"/>
</dbReference>
<comment type="caution">
    <text evidence="6">The sequence shown here is derived from an EMBL/GenBank/DDBJ whole genome shotgun (WGS) entry which is preliminary data.</text>
</comment>
<evidence type="ECO:0000259" key="5">
    <source>
        <dbReference type="PROSITE" id="PS50177"/>
    </source>
</evidence>
<feature type="region of interest" description="Disordered" evidence="3">
    <location>
        <begin position="289"/>
        <end position="310"/>
    </location>
</feature>
<dbReference type="OMA" id="DSMATQH"/>
<evidence type="ECO:0000256" key="3">
    <source>
        <dbReference type="SAM" id="MobiDB-lite"/>
    </source>
</evidence>
<dbReference type="InterPro" id="IPR012677">
    <property type="entry name" value="Nucleotide-bd_a/b_plait_sf"/>
</dbReference>
<dbReference type="CDD" id="cd00780">
    <property type="entry name" value="NTF2"/>
    <property type="match status" value="1"/>
</dbReference>
<dbReference type="CDD" id="cd00590">
    <property type="entry name" value="RRM_SF"/>
    <property type="match status" value="1"/>
</dbReference>
<evidence type="ECO:0000259" key="4">
    <source>
        <dbReference type="PROSITE" id="PS50102"/>
    </source>
</evidence>
<keyword evidence="7" id="KW-1185">Reference proteome</keyword>
<protein>
    <recommendedName>
        <fullName evidence="8">G3BP-like protein</fullName>
    </recommendedName>
</protein>
<dbReference type="SUPFAM" id="SSF54427">
    <property type="entry name" value="NTF2-like"/>
    <property type="match status" value="1"/>
</dbReference>
<dbReference type="InterPro" id="IPR039539">
    <property type="entry name" value="Ras_GTPase_bind_prot"/>
</dbReference>
<gene>
    <name evidence="6" type="ORF">KP509_31G028700</name>
</gene>
<dbReference type="PANTHER" id="PTHR10693">
    <property type="entry name" value="RAS GTPASE-ACTIVATING PROTEIN-BINDING PROTEIN"/>
    <property type="match status" value="1"/>
</dbReference>
<dbReference type="InterPro" id="IPR018222">
    <property type="entry name" value="Nuclear_transport_factor_2_euk"/>
</dbReference>
<dbReference type="PROSITE" id="PS50177">
    <property type="entry name" value="NTF2_DOMAIN"/>
    <property type="match status" value="1"/>
</dbReference>
<sequence>MGSQSLMTAQTVGNTFITQYYNILHSMPQIAYRFYTDASSLIRDEDGIRQSAGTPDEIHRLITSLDHENCKPEILTVDALDSFGGSVLVLVTGAMHRVDSSRKFVQSFVLAPQDRGYYVLNDIFRCLDEGTQASALPLDNGSYRPHDDYDTPHIVNDEVSEVSGLTNPLIAGDTLASEEIQLPQHGLDDDQREIDEITTYHMNEASYQINENLTPMDVKSFNQLSLENEPQSAAVGVPTEKKSYAAILGIQRDDYVSAQKAAVSHQATSKQAQSMSSYHYSSSLQLPSAYSSAEARQEQPSPVENEDSTSVYVRNLPSNISEWELEDEMRRFGAIKSNSVSVRSNKDGGLYAFVDFEDLVSAQAAIEASPVLVGGRKIYIEERRSTYFGGRGRGRGQARGVSSGLKARGGASGRGYRFLNGFRQYCEFGNSFVY</sequence>
<dbReference type="Pfam" id="PF00076">
    <property type="entry name" value="RRM_1"/>
    <property type="match status" value="1"/>
</dbReference>
<dbReference type="Gene3D" id="3.30.70.330">
    <property type="match status" value="1"/>
</dbReference>
<feature type="compositionally biased region" description="Polar residues" evidence="3">
    <location>
        <begin position="298"/>
        <end position="310"/>
    </location>
</feature>
<dbReference type="Proteomes" id="UP000825935">
    <property type="component" value="Chromosome 31"/>
</dbReference>
<proteinExistence type="predicted"/>
<dbReference type="PROSITE" id="PS50102">
    <property type="entry name" value="RRM"/>
    <property type="match status" value="1"/>
</dbReference>
<dbReference type="OrthoDB" id="339151at2759"/>
<dbReference type="EMBL" id="CM035436">
    <property type="protein sequence ID" value="KAH7288500.1"/>
    <property type="molecule type" value="Genomic_DNA"/>
</dbReference>
<reference evidence="6" key="1">
    <citation type="submission" date="2021-08" db="EMBL/GenBank/DDBJ databases">
        <title>WGS assembly of Ceratopteris richardii.</title>
        <authorList>
            <person name="Marchant D.B."/>
            <person name="Chen G."/>
            <person name="Jenkins J."/>
            <person name="Shu S."/>
            <person name="Leebens-Mack J."/>
            <person name="Grimwood J."/>
            <person name="Schmutz J."/>
            <person name="Soltis P."/>
            <person name="Soltis D."/>
            <person name="Chen Z.-H."/>
        </authorList>
    </citation>
    <scope>NUCLEOTIDE SEQUENCE</scope>
    <source>
        <strain evidence="6">Whitten #5841</strain>
        <tissue evidence="6">Leaf</tissue>
    </source>
</reference>
<organism evidence="6 7">
    <name type="scientific">Ceratopteris richardii</name>
    <name type="common">Triangle waterfern</name>
    <dbReference type="NCBI Taxonomy" id="49495"/>
    <lineage>
        <taxon>Eukaryota</taxon>
        <taxon>Viridiplantae</taxon>
        <taxon>Streptophyta</taxon>
        <taxon>Embryophyta</taxon>
        <taxon>Tracheophyta</taxon>
        <taxon>Polypodiopsida</taxon>
        <taxon>Polypodiidae</taxon>
        <taxon>Polypodiales</taxon>
        <taxon>Pteridineae</taxon>
        <taxon>Pteridaceae</taxon>
        <taxon>Parkerioideae</taxon>
        <taxon>Ceratopteris</taxon>
    </lineage>
</organism>
<dbReference type="InterPro" id="IPR002075">
    <property type="entry name" value="NTF2_dom"/>
</dbReference>
<dbReference type="InterPro" id="IPR000504">
    <property type="entry name" value="RRM_dom"/>
</dbReference>